<dbReference type="InterPro" id="IPR000397">
    <property type="entry name" value="Heat_shock_Hsp33"/>
</dbReference>
<evidence type="ECO:0000313" key="8">
    <source>
        <dbReference type="Proteomes" id="UP000245533"/>
    </source>
</evidence>
<keyword evidence="4 6" id="KW-0143">Chaperone</keyword>
<protein>
    <recommendedName>
        <fullName evidence="6">33 kDa chaperonin</fullName>
    </recommendedName>
    <alternativeName>
        <fullName evidence="6">Heat shock protein 33 homolog</fullName>
        <shortName evidence="6">HSP33</shortName>
    </alternativeName>
</protein>
<keyword evidence="3 6" id="KW-1015">Disulfide bond</keyword>
<evidence type="ECO:0000256" key="5">
    <source>
        <dbReference type="ARBA" id="ARBA00023284"/>
    </source>
</evidence>
<dbReference type="InterPro" id="IPR016154">
    <property type="entry name" value="Heat_shock_Hsp33_C"/>
</dbReference>
<comment type="subcellular location">
    <subcellularLocation>
        <location evidence="6">Cytoplasm</location>
    </subcellularLocation>
</comment>
<proteinExistence type="inferred from homology"/>
<dbReference type="GO" id="GO:0051082">
    <property type="term" value="F:unfolded protein binding"/>
    <property type="evidence" value="ECO:0007669"/>
    <property type="project" value="UniProtKB-UniRule"/>
</dbReference>
<keyword evidence="8" id="KW-1185">Reference proteome</keyword>
<dbReference type="NCBIfam" id="NF001033">
    <property type="entry name" value="PRK00114.1"/>
    <property type="match status" value="1"/>
</dbReference>
<evidence type="ECO:0000256" key="2">
    <source>
        <dbReference type="ARBA" id="ARBA00022833"/>
    </source>
</evidence>
<comment type="caution">
    <text evidence="7">The sequence shown here is derived from an EMBL/GenBank/DDBJ whole genome shotgun (WGS) entry which is preliminary data.</text>
</comment>
<dbReference type="GO" id="GO:0042026">
    <property type="term" value="P:protein refolding"/>
    <property type="evidence" value="ECO:0007669"/>
    <property type="project" value="TreeGrafter"/>
</dbReference>
<accession>A0A316TU25</accession>
<organism evidence="7 8">
    <name type="scientific">Rhodohalobacter mucosus</name>
    <dbReference type="NCBI Taxonomy" id="2079485"/>
    <lineage>
        <taxon>Bacteria</taxon>
        <taxon>Pseudomonadati</taxon>
        <taxon>Balneolota</taxon>
        <taxon>Balneolia</taxon>
        <taxon>Balneolales</taxon>
        <taxon>Balneolaceae</taxon>
        <taxon>Rhodohalobacter</taxon>
    </lineage>
</organism>
<dbReference type="Gene3D" id="3.90.1280.10">
    <property type="entry name" value="HSP33 redox switch-like"/>
    <property type="match status" value="1"/>
</dbReference>
<dbReference type="SUPFAM" id="SSF64397">
    <property type="entry name" value="Hsp33 domain"/>
    <property type="match status" value="1"/>
</dbReference>
<evidence type="ECO:0000256" key="6">
    <source>
        <dbReference type="HAMAP-Rule" id="MF_00117"/>
    </source>
</evidence>
<dbReference type="HAMAP" id="MF_00117">
    <property type="entry name" value="HslO"/>
    <property type="match status" value="1"/>
</dbReference>
<dbReference type="RefSeq" id="WP_109647246.1">
    <property type="nucleotide sequence ID" value="NZ_QGGB01000008.1"/>
</dbReference>
<gene>
    <name evidence="6" type="primary">hslO</name>
    <name evidence="7" type="ORF">DDZ15_11455</name>
</gene>
<dbReference type="PANTHER" id="PTHR30111:SF1">
    <property type="entry name" value="33 KDA CHAPERONIN"/>
    <property type="match status" value="1"/>
</dbReference>
<sequence length="301" mass="33329">MSLKEEFKFKDRLIKGIHPGGQFKISVVKTTDVVQAAKENHHLSLLNTVILGRTLTAAMLLASELKGEERIQVRLDGNGPIGMVVAEANRVGEVRGYVQNPTAELDYSESNVDIGDGVGLGILTVSKTLYNEAEPRTSTIELVKGDVIADMAHYMVQSEQVLSAFLLDVSLDDKGNVKQAGGLLVQRLPEAEDESMETLQKTVASMPPVSEMLADGKYIDDIMHLACTPFDVKELDRQPVHFFCRCSPVRFKNALSLLSYDDLKEMEGESQEIICHYCGNRHTIPKDEIRSIIEKARAKLN</sequence>
<name>A0A316TU25_9BACT</name>
<dbReference type="OrthoDB" id="9776534at2"/>
<keyword evidence="5 6" id="KW-0676">Redox-active center</keyword>
<dbReference type="AlphaFoldDB" id="A0A316TU25"/>
<feature type="disulfide bond" description="Redox-active" evidence="6">
    <location>
        <begin position="244"/>
        <end position="246"/>
    </location>
</feature>
<feature type="disulfide bond" description="Redox-active" evidence="6">
    <location>
        <begin position="275"/>
        <end position="278"/>
    </location>
</feature>
<evidence type="ECO:0000256" key="4">
    <source>
        <dbReference type="ARBA" id="ARBA00023186"/>
    </source>
</evidence>
<evidence type="ECO:0000313" key="7">
    <source>
        <dbReference type="EMBL" id="PWN05804.1"/>
    </source>
</evidence>
<dbReference type="InterPro" id="IPR016153">
    <property type="entry name" value="Heat_shock_Hsp33_N"/>
</dbReference>
<comment type="function">
    <text evidence="6">Redox regulated molecular chaperone. Protects both thermally unfolding and oxidatively damaged proteins from irreversible aggregation. Plays an important role in the bacterial defense system toward oxidative stress.</text>
</comment>
<evidence type="ECO:0000256" key="3">
    <source>
        <dbReference type="ARBA" id="ARBA00023157"/>
    </source>
</evidence>
<dbReference type="Proteomes" id="UP000245533">
    <property type="component" value="Unassembled WGS sequence"/>
</dbReference>
<dbReference type="GO" id="GO:0005737">
    <property type="term" value="C:cytoplasm"/>
    <property type="evidence" value="ECO:0007669"/>
    <property type="project" value="UniProtKB-SubCell"/>
</dbReference>
<dbReference type="CDD" id="cd00498">
    <property type="entry name" value="Hsp33"/>
    <property type="match status" value="1"/>
</dbReference>
<reference evidence="7 8" key="1">
    <citation type="submission" date="2018-05" db="EMBL/GenBank/DDBJ databases">
        <title>Rhodohalobacter halophilus gen. nov., sp. nov., a moderately halophilic member of the family Balneolaceae.</title>
        <authorList>
            <person name="Liu Z.-W."/>
        </authorList>
    </citation>
    <scope>NUCLEOTIDE SEQUENCE [LARGE SCALE GENOMIC DNA]</scope>
    <source>
        <strain evidence="7 8">8A47</strain>
    </source>
</reference>
<comment type="similarity">
    <text evidence="6">Belongs to the HSP33 family.</text>
</comment>
<dbReference type="GO" id="GO:0044183">
    <property type="term" value="F:protein folding chaperone"/>
    <property type="evidence" value="ECO:0007669"/>
    <property type="project" value="TreeGrafter"/>
</dbReference>
<dbReference type="EMBL" id="QGGB01000008">
    <property type="protein sequence ID" value="PWN05804.1"/>
    <property type="molecule type" value="Genomic_DNA"/>
</dbReference>
<dbReference type="Gene3D" id="3.55.30.10">
    <property type="entry name" value="Hsp33 domain"/>
    <property type="match status" value="1"/>
</dbReference>
<comment type="PTM">
    <text evidence="6">Under oxidizing conditions two disulfide bonds are formed involving the reactive cysteines. Under reducing conditions zinc is bound to the reactive cysteines and the protein is inactive.</text>
</comment>
<keyword evidence="2 6" id="KW-0862">Zinc</keyword>
<evidence type="ECO:0000256" key="1">
    <source>
        <dbReference type="ARBA" id="ARBA00022490"/>
    </source>
</evidence>
<dbReference type="SUPFAM" id="SSF118352">
    <property type="entry name" value="HSP33 redox switch-like"/>
    <property type="match status" value="1"/>
</dbReference>
<dbReference type="PIRSF" id="PIRSF005261">
    <property type="entry name" value="Heat_shock_Hsp33"/>
    <property type="match status" value="1"/>
</dbReference>
<dbReference type="Pfam" id="PF01430">
    <property type="entry name" value="HSP33"/>
    <property type="match status" value="1"/>
</dbReference>
<keyword evidence="1 6" id="KW-0963">Cytoplasm</keyword>
<dbReference type="PANTHER" id="PTHR30111">
    <property type="entry name" value="33 KDA CHAPERONIN"/>
    <property type="match status" value="1"/>
</dbReference>